<keyword evidence="4 6" id="KW-0472">Membrane</keyword>
<evidence type="ECO:0000313" key="8">
    <source>
        <dbReference type="EMBL" id="CAG9981202.1"/>
    </source>
</evidence>
<dbReference type="Gene3D" id="1.20.1250.20">
    <property type="entry name" value="MFS general substrate transporter like domains"/>
    <property type="match status" value="2"/>
</dbReference>
<dbReference type="Proteomes" id="UP000754883">
    <property type="component" value="Unassembled WGS sequence"/>
</dbReference>
<keyword evidence="2 6" id="KW-0812">Transmembrane</keyword>
<dbReference type="GO" id="GO:0000329">
    <property type="term" value="C:fungal-type vacuole membrane"/>
    <property type="evidence" value="ECO:0007669"/>
    <property type="project" value="TreeGrafter"/>
</dbReference>
<evidence type="ECO:0000256" key="3">
    <source>
        <dbReference type="ARBA" id="ARBA00022989"/>
    </source>
</evidence>
<dbReference type="OrthoDB" id="6770063at2759"/>
<evidence type="ECO:0000256" key="4">
    <source>
        <dbReference type="ARBA" id="ARBA00023136"/>
    </source>
</evidence>
<feature type="region of interest" description="Disordered" evidence="5">
    <location>
        <begin position="1"/>
        <end position="31"/>
    </location>
</feature>
<comment type="caution">
    <text evidence="8">The sequence shown here is derived from an EMBL/GenBank/DDBJ whole genome shotgun (WGS) entry which is preliminary data.</text>
</comment>
<feature type="transmembrane region" description="Helical" evidence="6">
    <location>
        <begin position="363"/>
        <end position="382"/>
    </location>
</feature>
<feature type="transmembrane region" description="Helical" evidence="6">
    <location>
        <begin position="453"/>
        <end position="473"/>
    </location>
</feature>
<dbReference type="GO" id="GO:0015174">
    <property type="term" value="F:basic amino acid transmembrane transporter activity"/>
    <property type="evidence" value="ECO:0007669"/>
    <property type="project" value="TreeGrafter"/>
</dbReference>
<dbReference type="InterPro" id="IPR036259">
    <property type="entry name" value="MFS_trans_sf"/>
</dbReference>
<evidence type="ECO:0000259" key="7">
    <source>
        <dbReference type="PROSITE" id="PS50850"/>
    </source>
</evidence>
<sequence>MTRVPSTSDSDVVEADERTPLVNGTHAQTKTDEADTAIENGQSDVLPTSRATIVGILSTLMLGVFIASADSSIVIATSSQIASEFNRFSEASWLVTSYSLAQCACQPLYGKLSDIFGRRSVLVFSYIVFLIGCGLCGIGQTYWQVIAGRAISGVGGAGMNGLVSVIIADMLPIREVAKWRSYVNVVSTVGRSCGGPLGGWLVDTTGWRWIFLGQCPISAVSILLVAWRLPNLTTPLDSQDQEQRKETFKDRLRRIDFLGAALLPSALIAFFVALDFVGKSYQWFYIAPLAGLSLVLTLLFLYVENYKAVEPVFPLSIVFKRDVLTANALAGLQLAAQFTIFYTTPIYFQVITGMSAAAAGSRLILMVVGNMVGGIVAGHLISRTRHYKVITTIAVGLGSTCYLLVLIRWRGSTAWYDTAIVILGGFGMGMTQSSSFIHLAASLTGKEIAIASMSWYLSANIGMLVAANLFNALHNTSLLAFLKQDLREIDNADKIIHGAVSDLEFIRTLPEAIQKLVIHSYVNSLSVTNGRMLNQQYDTAMSLAFGLCSVVAALTVREHPLAE</sequence>
<feature type="transmembrane region" description="Helical" evidence="6">
    <location>
        <begin position="121"/>
        <end position="143"/>
    </location>
</feature>
<dbReference type="InterPro" id="IPR011701">
    <property type="entry name" value="MFS"/>
</dbReference>
<feature type="transmembrane region" description="Helical" evidence="6">
    <location>
        <begin position="389"/>
        <end position="407"/>
    </location>
</feature>
<evidence type="ECO:0000256" key="2">
    <source>
        <dbReference type="ARBA" id="ARBA00022692"/>
    </source>
</evidence>
<keyword evidence="9" id="KW-1185">Reference proteome</keyword>
<evidence type="ECO:0000313" key="9">
    <source>
        <dbReference type="Proteomes" id="UP000754883"/>
    </source>
</evidence>
<evidence type="ECO:0000256" key="5">
    <source>
        <dbReference type="SAM" id="MobiDB-lite"/>
    </source>
</evidence>
<organism evidence="8 9">
    <name type="scientific">Clonostachys byssicola</name>
    <dbReference type="NCBI Taxonomy" id="160290"/>
    <lineage>
        <taxon>Eukaryota</taxon>
        <taxon>Fungi</taxon>
        <taxon>Dikarya</taxon>
        <taxon>Ascomycota</taxon>
        <taxon>Pezizomycotina</taxon>
        <taxon>Sordariomycetes</taxon>
        <taxon>Hypocreomycetidae</taxon>
        <taxon>Hypocreales</taxon>
        <taxon>Bionectriaceae</taxon>
        <taxon>Clonostachys</taxon>
    </lineage>
</organism>
<dbReference type="SUPFAM" id="SSF103473">
    <property type="entry name" value="MFS general substrate transporter"/>
    <property type="match status" value="1"/>
</dbReference>
<dbReference type="Pfam" id="PF07690">
    <property type="entry name" value="MFS_1"/>
    <property type="match status" value="1"/>
</dbReference>
<accession>A0A9N9U8D6</accession>
<proteinExistence type="predicted"/>
<dbReference type="InterPro" id="IPR020846">
    <property type="entry name" value="MFS_dom"/>
</dbReference>
<protein>
    <recommendedName>
        <fullName evidence="7">Major facilitator superfamily (MFS) profile domain-containing protein</fullName>
    </recommendedName>
</protein>
<feature type="domain" description="Major facilitator superfamily (MFS) profile" evidence="7">
    <location>
        <begin position="56"/>
        <end position="563"/>
    </location>
</feature>
<feature type="transmembrane region" description="Helical" evidence="6">
    <location>
        <begin position="283"/>
        <end position="303"/>
    </location>
</feature>
<feature type="transmembrane region" description="Helical" evidence="6">
    <location>
        <begin position="419"/>
        <end position="441"/>
    </location>
</feature>
<feature type="transmembrane region" description="Helical" evidence="6">
    <location>
        <begin position="324"/>
        <end position="343"/>
    </location>
</feature>
<comment type="subcellular location">
    <subcellularLocation>
        <location evidence="1">Membrane</location>
        <topology evidence="1">Multi-pass membrane protein</topology>
    </subcellularLocation>
</comment>
<dbReference type="PANTHER" id="PTHR23501:SF33">
    <property type="entry name" value="MAJOR FACILITATOR SUPERFAMILY (MFS) PROFILE DOMAIN-CONTAINING PROTEIN"/>
    <property type="match status" value="1"/>
</dbReference>
<name>A0A9N9U8D6_9HYPO</name>
<feature type="compositionally biased region" description="Polar residues" evidence="5">
    <location>
        <begin position="1"/>
        <end position="10"/>
    </location>
</feature>
<dbReference type="AlphaFoldDB" id="A0A9N9U8D6"/>
<dbReference type="EMBL" id="CABFNO020001323">
    <property type="protein sequence ID" value="CAG9981202.1"/>
    <property type="molecule type" value="Genomic_DNA"/>
</dbReference>
<evidence type="ECO:0000256" key="6">
    <source>
        <dbReference type="SAM" id="Phobius"/>
    </source>
</evidence>
<feature type="transmembrane region" description="Helical" evidence="6">
    <location>
        <begin position="149"/>
        <end position="171"/>
    </location>
</feature>
<feature type="transmembrane region" description="Helical" evidence="6">
    <location>
        <begin position="53"/>
        <end position="77"/>
    </location>
</feature>
<evidence type="ECO:0000256" key="1">
    <source>
        <dbReference type="ARBA" id="ARBA00004141"/>
    </source>
</evidence>
<dbReference type="PANTHER" id="PTHR23501">
    <property type="entry name" value="MAJOR FACILITATOR SUPERFAMILY"/>
    <property type="match status" value="1"/>
</dbReference>
<reference evidence="9" key="1">
    <citation type="submission" date="2019-06" db="EMBL/GenBank/DDBJ databases">
        <authorList>
            <person name="Broberg M."/>
        </authorList>
    </citation>
    <scope>NUCLEOTIDE SEQUENCE [LARGE SCALE GENOMIC DNA]</scope>
</reference>
<gene>
    <name evidence="8" type="ORF">CBYS24578_00008195</name>
</gene>
<reference evidence="8 9" key="2">
    <citation type="submission" date="2021-10" db="EMBL/GenBank/DDBJ databases">
        <authorList>
            <person name="Piombo E."/>
        </authorList>
    </citation>
    <scope>NUCLEOTIDE SEQUENCE [LARGE SCALE GENOMIC DNA]</scope>
</reference>
<feature type="transmembrane region" description="Helical" evidence="6">
    <location>
        <begin position="257"/>
        <end position="277"/>
    </location>
</feature>
<keyword evidence="3 6" id="KW-1133">Transmembrane helix</keyword>
<dbReference type="PROSITE" id="PS50850">
    <property type="entry name" value="MFS"/>
    <property type="match status" value="1"/>
</dbReference>